<sequence>MRIGLFGQFGSGNSGNDGSLEAMLAFLRRTVPDAELLCICPRPDVVRRQYRLEAVAISGDQPQNRLLRLADTTFKQMPRRIGDFFAAIRIARKLDLIIIPGTGILDDFCESPLGWPYVIFRWCLAARLGGAKLAFVSIGAGPIRHPLSRIFMKSAARMACYRSYRDQPSYSFMKGIGLDVARDRVYGDLAFGLPVPEESRLSTASVMTVGVGVMAYSGWKKEGSDGEAIYRAYLQKMSDFVAWLLAQGMAVRLLTGGVVDRQAIGDLLAIVNSGPENGASCKIVAEEMSSLHDLMRQIVQTDLVVATRYHNVICALSTGRPAISLGYAEKNDELLIRTGLAEFCHHVETFDTEALEMQFSSMLERYQELKHKVRYGVETFRAQLMEQEDLLRDKLMGLPVNNRGAA</sequence>
<evidence type="ECO:0000259" key="1">
    <source>
        <dbReference type="Pfam" id="PF04230"/>
    </source>
</evidence>
<protein>
    <submittedName>
        <fullName evidence="2">dTDP-4-dehydrorhamnose 3,5-epimerase</fullName>
    </submittedName>
</protein>
<feature type="domain" description="Polysaccharide pyruvyl transferase" evidence="1">
    <location>
        <begin position="13"/>
        <end position="327"/>
    </location>
</feature>
<gene>
    <name evidence="2" type="ORF">C5748_20305</name>
</gene>
<evidence type="ECO:0000313" key="2">
    <source>
        <dbReference type="EMBL" id="PRD41624.1"/>
    </source>
</evidence>
<dbReference type="InterPro" id="IPR007345">
    <property type="entry name" value="Polysacch_pyruvyl_Trfase"/>
</dbReference>
<keyword evidence="3" id="KW-1185">Reference proteome</keyword>
<dbReference type="EMBL" id="PVBR01000018">
    <property type="protein sequence ID" value="PRD41624.1"/>
    <property type="molecule type" value="Genomic_DNA"/>
</dbReference>
<dbReference type="PANTHER" id="PTHR36836">
    <property type="entry name" value="COLANIC ACID BIOSYNTHESIS PROTEIN WCAK"/>
    <property type="match status" value="1"/>
</dbReference>
<proteinExistence type="predicted"/>
<comment type="caution">
    <text evidence="2">The sequence shown here is derived from an EMBL/GenBank/DDBJ whole genome shotgun (WGS) entry which is preliminary data.</text>
</comment>
<reference evidence="2 3" key="1">
    <citation type="submission" date="2018-02" db="EMBL/GenBank/DDBJ databases">
        <title>The draft genome of Phyllobacterium sp. 1N-3.</title>
        <authorList>
            <person name="Liu L."/>
            <person name="Li L."/>
            <person name="Zhang X."/>
            <person name="Wang T."/>
            <person name="Liang L."/>
        </authorList>
    </citation>
    <scope>NUCLEOTIDE SEQUENCE [LARGE SCALE GENOMIC DNA]</scope>
    <source>
        <strain evidence="2 3">1N-3</strain>
    </source>
</reference>
<accession>A0A2S9IM73</accession>
<evidence type="ECO:0000313" key="3">
    <source>
        <dbReference type="Proteomes" id="UP000239434"/>
    </source>
</evidence>
<name>A0A2S9IM73_9HYPH</name>
<dbReference type="Proteomes" id="UP000239434">
    <property type="component" value="Unassembled WGS sequence"/>
</dbReference>
<dbReference type="AlphaFoldDB" id="A0A2S9IM73"/>
<organism evidence="2 3">
    <name type="scientific">Phyllobacterium phragmitis</name>
    <dbReference type="NCBI Taxonomy" id="2670329"/>
    <lineage>
        <taxon>Bacteria</taxon>
        <taxon>Pseudomonadati</taxon>
        <taxon>Pseudomonadota</taxon>
        <taxon>Alphaproteobacteria</taxon>
        <taxon>Hyphomicrobiales</taxon>
        <taxon>Phyllobacteriaceae</taxon>
        <taxon>Phyllobacterium</taxon>
    </lineage>
</organism>
<dbReference type="PANTHER" id="PTHR36836:SF1">
    <property type="entry name" value="COLANIC ACID BIOSYNTHESIS PROTEIN WCAK"/>
    <property type="match status" value="1"/>
</dbReference>
<dbReference type="RefSeq" id="WP_105743762.1">
    <property type="nucleotide sequence ID" value="NZ_PVBR01000018.1"/>
</dbReference>
<dbReference type="Pfam" id="PF04230">
    <property type="entry name" value="PS_pyruv_trans"/>
    <property type="match status" value="1"/>
</dbReference>